<reference evidence="6" key="1">
    <citation type="submission" date="2019-06" db="EMBL/GenBank/DDBJ databases">
        <authorList>
            <person name="Zheng W."/>
        </authorList>
    </citation>
    <scope>NUCLEOTIDE SEQUENCE</scope>
    <source>
        <strain evidence="6">QDHG01</strain>
    </source>
</reference>
<dbReference type="Gene3D" id="3.90.70.10">
    <property type="entry name" value="Cysteine proteinases"/>
    <property type="match status" value="1"/>
</dbReference>
<keyword evidence="4" id="KW-0732">Signal</keyword>
<sequence>MKTLSLLSALSLLGFALSSRDHPINQEIVDNITAKTKRWTPHTPSENPLKNLTHWQLHALLGTRIVPPLKTLMPAPTNANIPKAFDAREEWKDCVHPVRNQEQCGSCWAFAASEAFSDRVCIASKGAVNKIFSPESLVECDKVDQGCNGGELKNVWQFLESDGIVTDECKPYTSGEGKVAQCNLQCQDQSIEYKRYYCKNSSVVEAVNHQQIKEQLFTIGPMETGFEVYHDFFNYKSGVYHHVTGELAGGHAVKILGWGTDETGTDYWICANSWGPTWGENGFFRIQFNEGGIDSSVWACIPEVTPDVTPVGPETPELLRLLLA</sequence>
<evidence type="ECO:0000256" key="1">
    <source>
        <dbReference type="ARBA" id="ARBA00008455"/>
    </source>
</evidence>
<evidence type="ECO:0000256" key="2">
    <source>
        <dbReference type="ARBA" id="ARBA00023145"/>
    </source>
</evidence>
<dbReference type="InterPro" id="IPR025660">
    <property type="entry name" value="Pept_his_AS"/>
</dbReference>
<dbReference type="GO" id="GO:0008234">
    <property type="term" value="F:cysteine-type peptidase activity"/>
    <property type="evidence" value="ECO:0007669"/>
    <property type="project" value="InterPro"/>
</dbReference>
<comment type="caution">
    <text evidence="6">The sequence shown here is derived from an EMBL/GenBank/DDBJ whole genome shotgun (WGS) entry which is preliminary data.</text>
</comment>
<evidence type="ECO:0000259" key="5">
    <source>
        <dbReference type="SMART" id="SM00645"/>
    </source>
</evidence>
<dbReference type="PRINTS" id="PR00705">
    <property type="entry name" value="PAPAIN"/>
</dbReference>
<evidence type="ECO:0000256" key="3">
    <source>
        <dbReference type="ARBA" id="ARBA00023157"/>
    </source>
</evidence>
<evidence type="ECO:0000256" key="4">
    <source>
        <dbReference type="SAM" id="SignalP"/>
    </source>
</evidence>
<dbReference type="InterPro" id="IPR025661">
    <property type="entry name" value="Pept_asp_AS"/>
</dbReference>
<keyword evidence="3" id="KW-1015">Disulfide bond</keyword>
<feature type="chain" id="PRO_5035221425" description="Peptidase C1A papain C-terminal domain-containing protein" evidence="4">
    <location>
        <begin position="19"/>
        <end position="324"/>
    </location>
</feature>
<dbReference type="PROSITE" id="PS00139">
    <property type="entry name" value="THIOL_PROTEASE_CYS"/>
    <property type="match status" value="1"/>
</dbReference>
<evidence type="ECO:0000313" key="7">
    <source>
        <dbReference type="Proteomes" id="UP000785679"/>
    </source>
</evidence>
<dbReference type="SUPFAM" id="SSF54001">
    <property type="entry name" value="Cysteine proteinases"/>
    <property type="match status" value="1"/>
</dbReference>
<proteinExistence type="inferred from homology"/>
<dbReference type="PROSITE" id="PS00640">
    <property type="entry name" value="THIOL_PROTEASE_ASN"/>
    <property type="match status" value="1"/>
</dbReference>
<dbReference type="Pfam" id="PF00112">
    <property type="entry name" value="Peptidase_C1"/>
    <property type="match status" value="1"/>
</dbReference>
<dbReference type="SMART" id="SM00645">
    <property type="entry name" value="Pept_C1"/>
    <property type="match status" value="1"/>
</dbReference>
<feature type="domain" description="Peptidase C1A papain C-terminal" evidence="5">
    <location>
        <begin position="81"/>
        <end position="301"/>
    </location>
</feature>
<dbReference type="OrthoDB" id="640249at2759"/>
<dbReference type="Proteomes" id="UP000785679">
    <property type="component" value="Unassembled WGS sequence"/>
</dbReference>
<dbReference type="CDD" id="cd02620">
    <property type="entry name" value="Peptidase_C1A_CathepsinB"/>
    <property type="match status" value="1"/>
</dbReference>
<keyword evidence="2" id="KW-0865">Zymogen</keyword>
<evidence type="ECO:0000313" key="6">
    <source>
        <dbReference type="EMBL" id="TNV77614.1"/>
    </source>
</evidence>
<protein>
    <recommendedName>
        <fullName evidence="5">Peptidase C1A papain C-terminal domain-containing protein</fullName>
    </recommendedName>
</protein>
<comment type="similarity">
    <text evidence="1">Belongs to the peptidase C1 family.</text>
</comment>
<dbReference type="PROSITE" id="PS00639">
    <property type="entry name" value="THIOL_PROTEASE_HIS"/>
    <property type="match status" value="1"/>
</dbReference>
<gene>
    <name evidence="6" type="ORF">FGO68_gene9799</name>
</gene>
<dbReference type="InterPro" id="IPR038765">
    <property type="entry name" value="Papain-like_cys_pep_sf"/>
</dbReference>
<dbReference type="InterPro" id="IPR000668">
    <property type="entry name" value="Peptidase_C1A_C"/>
</dbReference>
<feature type="signal peptide" evidence="4">
    <location>
        <begin position="1"/>
        <end position="18"/>
    </location>
</feature>
<dbReference type="PANTHER" id="PTHR12411">
    <property type="entry name" value="CYSTEINE PROTEASE FAMILY C1-RELATED"/>
    <property type="match status" value="1"/>
</dbReference>
<accession>A0A8J8T0G4</accession>
<keyword evidence="7" id="KW-1185">Reference proteome</keyword>
<dbReference type="AlphaFoldDB" id="A0A8J8T0G4"/>
<dbReference type="InterPro" id="IPR013128">
    <property type="entry name" value="Peptidase_C1A"/>
</dbReference>
<dbReference type="EMBL" id="RRYP01011615">
    <property type="protein sequence ID" value="TNV77614.1"/>
    <property type="molecule type" value="Genomic_DNA"/>
</dbReference>
<organism evidence="6 7">
    <name type="scientific">Halteria grandinella</name>
    <dbReference type="NCBI Taxonomy" id="5974"/>
    <lineage>
        <taxon>Eukaryota</taxon>
        <taxon>Sar</taxon>
        <taxon>Alveolata</taxon>
        <taxon>Ciliophora</taxon>
        <taxon>Intramacronucleata</taxon>
        <taxon>Spirotrichea</taxon>
        <taxon>Stichotrichia</taxon>
        <taxon>Sporadotrichida</taxon>
        <taxon>Halteriidae</taxon>
        <taxon>Halteria</taxon>
    </lineage>
</organism>
<dbReference type="GO" id="GO:0006508">
    <property type="term" value="P:proteolysis"/>
    <property type="evidence" value="ECO:0007669"/>
    <property type="project" value="InterPro"/>
</dbReference>
<dbReference type="InterPro" id="IPR000169">
    <property type="entry name" value="Pept_cys_AS"/>
</dbReference>
<name>A0A8J8T0G4_HALGN</name>